<dbReference type="GO" id="GO:0005886">
    <property type="term" value="C:plasma membrane"/>
    <property type="evidence" value="ECO:0007669"/>
    <property type="project" value="UniProtKB-SubCell"/>
</dbReference>
<comment type="caution">
    <text evidence="8">The sequence shown here is derived from an EMBL/GenBank/DDBJ whole genome shotgun (WGS) entry which is preliminary data.</text>
</comment>
<dbReference type="RefSeq" id="WP_326833583.1">
    <property type="nucleotide sequence ID" value="NZ_VUMG01000004.1"/>
</dbReference>
<evidence type="ECO:0000256" key="5">
    <source>
        <dbReference type="ARBA" id="ARBA00022840"/>
    </source>
</evidence>
<proteinExistence type="inferred from homology"/>
<dbReference type="PANTHER" id="PTHR42711">
    <property type="entry name" value="ABC TRANSPORTER ATP-BINDING PROTEIN"/>
    <property type="match status" value="1"/>
</dbReference>
<accession>A0A7K0J956</accession>
<evidence type="ECO:0000256" key="1">
    <source>
        <dbReference type="ARBA" id="ARBA00004202"/>
    </source>
</evidence>
<sequence>MQRGIELVSSDTIELDEVVVRYRSGWQLGPVSATFPVGVSALVGPNGAGKTTMLAVLTGIKRPRAGTLRRDGQPVRRRWEGSGYRAHIGYVPQECTWSPSWPVEDFLAFCARMYRVPSTQVRHRCQGVMSDLNVGQFAHQPIGTLSGGQKRRVFLAAALVHDPEVLILDEPTVGLDPGERISFRRHVVEQAASRVVVLSTHLMDDVALSADQVHLVDGGHITWSGTLPELMAAAGESDSQDHVSVAEQGYLHLMQGRAESELLEGDR</sequence>
<dbReference type="InterPro" id="IPR027417">
    <property type="entry name" value="P-loop_NTPase"/>
</dbReference>
<gene>
    <name evidence="8" type="ORF">FYJ43_10775</name>
</gene>
<evidence type="ECO:0000256" key="2">
    <source>
        <dbReference type="ARBA" id="ARBA00005417"/>
    </source>
</evidence>
<comment type="subcellular location">
    <subcellularLocation>
        <location evidence="1">Cell membrane</location>
        <topology evidence="1">Peripheral membrane protein</topology>
    </subcellularLocation>
</comment>
<dbReference type="Pfam" id="PF00005">
    <property type="entry name" value="ABC_tran"/>
    <property type="match status" value="1"/>
</dbReference>
<dbReference type="GO" id="GO:0016887">
    <property type="term" value="F:ATP hydrolysis activity"/>
    <property type="evidence" value="ECO:0007669"/>
    <property type="project" value="InterPro"/>
</dbReference>
<dbReference type="InterPro" id="IPR003439">
    <property type="entry name" value="ABC_transporter-like_ATP-bd"/>
</dbReference>
<dbReference type="InterPro" id="IPR017871">
    <property type="entry name" value="ABC_transporter-like_CS"/>
</dbReference>
<comment type="similarity">
    <text evidence="2">Belongs to the ABC transporter superfamily.</text>
</comment>
<evidence type="ECO:0000313" key="9">
    <source>
        <dbReference type="Proteomes" id="UP000466104"/>
    </source>
</evidence>
<evidence type="ECO:0000313" key="8">
    <source>
        <dbReference type="EMBL" id="MSS46489.1"/>
    </source>
</evidence>
<dbReference type="PROSITE" id="PS50893">
    <property type="entry name" value="ABC_TRANSPORTER_2"/>
    <property type="match status" value="1"/>
</dbReference>
<keyword evidence="3" id="KW-0813">Transport</keyword>
<dbReference type="SUPFAM" id="SSF52540">
    <property type="entry name" value="P-loop containing nucleoside triphosphate hydrolases"/>
    <property type="match status" value="1"/>
</dbReference>
<dbReference type="GO" id="GO:0046677">
    <property type="term" value="P:response to antibiotic"/>
    <property type="evidence" value="ECO:0007669"/>
    <property type="project" value="UniProtKB-KW"/>
</dbReference>
<dbReference type="InterPro" id="IPR003593">
    <property type="entry name" value="AAA+_ATPase"/>
</dbReference>
<keyword evidence="5 8" id="KW-0067">ATP-binding</keyword>
<evidence type="ECO:0000256" key="4">
    <source>
        <dbReference type="ARBA" id="ARBA00022741"/>
    </source>
</evidence>
<evidence type="ECO:0000256" key="3">
    <source>
        <dbReference type="ARBA" id="ARBA00022448"/>
    </source>
</evidence>
<dbReference type="Proteomes" id="UP000466104">
    <property type="component" value="Unassembled WGS sequence"/>
</dbReference>
<dbReference type="AlphaFoldDB" id="A0A7K0J956"/>
<organism evidence="8 9">
    <name type="scientific">Cutibacterium porci</name>
    <dbReference type="NCBI Taxonomy" id="2605781"/>
    <lineage>
        <taxon>Bacteria</taxon>
        <taxon>Bacillati</taxon>
        <taxon>Actinomycetota</taxon>
        <taxon>Actinomycetes</taxon>
        <taxon>Propionibacteriales</taxon>
        <taxon>Propionibacteriaceae</taxon>
        <taxon>Cutibacterium</taxon>
    </lineage>
</organism>
<evidence type="ECO:0000256" key="6">
    <source>
        <dbReference type="ARBA" id="ARBA00023251"/>
    </source>
</evidence>
<dbReference type="Gene3D" id="3.40.50.300">
    <property type="entry name" value="P-loop containing nucleotide triphosphate hydrolases"/>
    <property type="match status" value="1"/>
</dbReference>
<dbReference type="CDD" id="cd03264">
    <property type="entry name" value="ABC_drug_resistance_like"/>
    <property type="match status" value="1"/>
</dbReference>
<evidence type="ECO:0000259" key="7">
    <source>
        <dbReference type="PROSITE" id="PS50893"/>
    </source>
</evidence>
<name>A0A7K0J956_9ACTN</name>
<reference evidence="8 9" key="1">
    <citation type="submission" date="2019-08" db="EMBL/GenBank/DDBJ databases">
        <title>In-depth cultivation of the pig gut microbiome towards novel bacterial diversity and tailored functional studies.</title>
        <authorList>
            <person name="Wylensek D."/>
            <person name="Hitch T.C.A."/>
            <person name="Clavel T."/>
        </authorList>
    </citation>
    <scope>NUCLEOTIDE SEQUENCE [LARGE SCALE GENOMIC DNA]</scope>
    <source>
        <strain evidence="8 9">WCA-380-WT-3A</strain>
    </source>
</reference>
<dbReference type="SMART" id="SM00382">
    <property type="entry name" value="AAA"/>
    <property type="match status" value="1"/>
</dbReference>
<keyword evidence="9" id="KW-1185">Reference proteome</keyword>
<dbReference type="InterPro" id="IPR050763">
    <property type="entry name" value="ABC_transporter_ATP-binding"/>
</dbReference>
<protein>
    <submittedName>
        <fullName evidence="8">ABC transporter ATP-binding protein</fullName>
    </submittedName>
</protein>
<keyword evidence="6" id="KW-0046">Antibiotic resistance</keyword>
<dbReference type="PANTHER" id="PTHR42711:SF5">
    <property type="entry name" value="ABC TRANSPORTER ATP-BINDING PROTEIN NATA"/>
    <property type="match status" value="1"/>
</dbReference>
<dbReference type="EMBL" id="VUMG01000004">
    <property type="protein sequence ID" value="MSS46489.1"/>
    <property type="molecule type" value="Genomic_DNA"/>
</dbReference>
<dbReference type="GO" id="GO:0005524">
    <property type="term" value="F:ATP binding"/>
    <property type="evidence" value="ECO:0007669"/>
    <property type="project" value="UniProtKB-KW"/>
</dbReference>
<dbReference type="PROSITE" id="PS00211">
    <property type="entry name" value="ABC_TRANSPORTER_1"/>
    <property type="match status" value="1"/>
</dbReference>
<keyword evidence="4" id="KW-0547">Nucleotide-binding</keyword>
<feature type="domain" description="ABC transporter" evidence="7">
    <location>
        <begin position="13"/>
        <end position="243"/>
    </location>
</feature>